<reference evidence="1 2" key="1">
    <citation type="submission" date="2024-04" db="EMBL/GenBank/DDBJ databases">
        <title>Tritrichomonas musculus Genome.</title>
        <authorList>
            <person name="Alves-Ferreira E."/>
            <person name="Grigg M."/>
            <person name="Lorenzi H."/>
            <person name="Galac M."/>
        </authorList>
    </citation>
    <scope>NUCLEOTIDE SEQUENCE [LARGE SCALE GENOMIC DNA]</scope>
    <source>
        <strain evidence="1 2">EAF2021</strain>
    </source>
</reference>
<comment type="caution">
    <text evidence="1">The sequence shown here is derived from an EMBL/GenBank/DDBJ whole genome shotgun (WGS) entry which is preliminary data.</text>
</comment>
<accession>A0ABR2KNZ9</accession>
<protein>
    <submittedName>
        <fullName evidence="1">Uncharacterized protein</fullName>
    </submittedName>
</protein>
<keyword evidence="2" id="KW-1185">Reference proteome</keyword>
<sequence length="449" mass="51933">MQNENCGIKEFDYRFKESKPTITLPINYFSVKSKTKPETLLYNINVQVNSCDTSEIDFTSGGTNNNTFKPLSKRFCDNIILYFELARETINNNKVLQEYVNKADKTNSKESELRSAETRSVESKQSFSNTTDYVPLRTQAAEPQSEITESVTDSDAWINKLLKEIAPFLAENTEKIKRIFNTLGIHINKTHIKPTRPAYENNTIRQYIKVSLPDIDIELIYNLITNATLIDVLNKEGIFIHDIDFTQDFQGVINKEYVIHYLLHQPEFRMQGDFPEEIEDINLQKMHTIISNDCFVGKNCLTFITKSTFGTVRYKFYNKFVQSIESPSVRGKVGNHYSDWIDNPEQILKQSISKCVETGLLRLEITFYVENRAVTQSAAKQGLVTQDYINKHLDYLTNLLPPNLLYYNSIPNQWKLIQSTIKYNMLILDLDNNLGLFSYSINKCTKKIN</sequence>
<gene>
    <name evidence="1" type="ORF">M9Y10_028930</name>
</gene>
<evidence type="ECO:0000313" key="2">
    <source>
        <dbReference type="Proteomes" id="UP001470230"/>
    </source>
</evidence>
<evidence type="ECO:0000313" key="1">
    <source>
        <dbReference type="EMBL" id="KAK8891710.1"/>
    </source>
</evidence>
<proteinExistence type="predicted"/>
<dbReference type="Proteomes" id="UP001470230">
    <property type="component" value="Unassembled WGS sequence"/>
</dbReference>
<dbReference type="EMBL" id="JAPFFF010000004">
    <property type="protein sequence ID" value="KAK8891710.1"/>
    <property type="molecule type" value="Genomic_DNA"/>
</dbReference>
<organism evidence="1 2">
    <name type="scientific">Tritrichomonas musculus</name>
    <dbReference type="NCBI Taxonomy" id="1915356"/>
    <lineage>
        <taxon>Eukaryota</taxon>
        <taxon>Metamonada</taxon>
        <taxon>Parabasalia</taxon>
        <taxon>Tritrichomonadida</taxon>
        <taxon>Tritrichomonadidae</taxon>
        <taxon>Tritrichomonas</taxon>
    </lineage>
</organism>
<name>A0ABR2KNZ9_9EUKA</name>